<sequence>MPITDKTYRLLLSSGLTAGGLGLAWLFMKMIVPSKEQMLKNLPDEESSPEALAAANRRTEQFLTVLDENMKSKKPVWQVMGTEEVEQRQKRRKELLKRRDALLKQRESKENE</sequence>
<accession>A0ABN8QNR2</accession>
<keyword evidence="4" id="KW-1185">Reference proteome</keyword>
<protein>
    <recommendedName>
        <fullName evidence="5">Ubiquinol-cytochrome-c reductase complex assembly factor 3</fullName>
    </recommendedName>
</protein>
<evidence type="ECO:0000256" key="1">
    <source>
        <dbReference type="SAM" id="Coils"/>
    </source>
</evidence>
<organism evidence="3 4">
    <name type="scientific">Porites lobata</name>
    <dbReference type="NCBI Taxonomy" id="104759"/>
    <lineage>
        <taxon>Eukaryota</taxon>
        <taxon>Metazoa</taxon>
        <taxon>Cnidaria</taxon>
        <taxon>Anthozoa</taxon>
        <taxon>Hexacorallia</taxon>
        <taxon>Scleractinia</taxon>
        <taxon>Fungiina</taxon>
        <taxon>Poritidae</taxon>
        <taxon>Porites</taxon>
    </lineage>
</organism>
<keyword evidence="1" id="KW-0175">Coiled coil</keyword>
<dbReference type="EMBL" id="CALNXK010000141">
    <property type="protein sequence ID" value="CAH3167534.1"/>
    <property type="molecule type" value="Genomic_DNA"/>
</dbReference>
<comment type="caution">
    <text evidence="3">The sequence shown here is derived from an EMBL/GenBank/DDBJ whole genome shotgun (WGS) entry which is preliminary data.</text>
</comment>
<keyword evidence="2" id="KW-1133">Transmembrane helix</keyword>
<evidence type="ECO:0000256" key="2">
    <source>
        <dbReference type="SAM" id="Phobius"/>
    </source>
</evidence>
<gene>
    <name evidence="3" type="ORF">PLOB_00008722</name>
</gene>
<evidence type="ECO:0008006" key="5">
    <source>
        <dbReference type="Google" id="ProtNLM"/>
    </source>
</evidence>
<proteinExistence type="predicted"/>
<dbReference type="Proteomes" id="UP001159405">
    <property type="component" value="Unassembled WGS sequence"/>
</dbReference>
<evidence type="ECO:0000313" key="3">
    <source>
        <dbReference type="EMBL" id="CAH3167534.1"/>
    </source>
</evidence>
<feature type="coiled-coil region" evidence="1">
    <location>
        <begin position="85"/>
        <end position="112"/>
    </location>
</feature>
<reference evidence="3 4" key="1">
    <citation type="submission" date="2022-05" db="EMBL/GenBank/DDBJ databases">
        <authorList>
            <consortium name="Genoscope - CEA"/>
            <person name="William W."/>
        </authorList>
    </citation>
    <scope>NUCLEOTIDE SEQUENCE [LARGE SCALE GENOMIC DNA]</scope>
</reference>
<name>A0ABN8QNR2_9CNID</name>
<keyword evidence="2" id="KW-0812">Transmembrane</keyword>
<feature type="transmembrane region" description="Helical" evidence="2">
    <location>
        <begin position="12"/>
        <end position="32"/>
    </location>
</feature>
<evidence type="ECO:0000313" key="4">
    <source>
        <dbReference type="Proteomes" id="UP001159405"/>
    </source>
</evidence>
<keyword evidence="2" id="KW-0472">Membrane</keyword>